<proteinExistence type="predicted"/>
<sequence>MQSTKKTFATRAIAWVLAFVMVFTMIPYGAFAQGEEPAGPAPTEETGVEAALPNNRKPKTNWDEKAGNGDERNWPVDIAGGQRLVRVRTTEPTQITDLNYDGTYTNADGRDVIKLLYKEKTQSASGVWYRMVLKFDSKLFDQIDWNASYGENRDATQYKFNDAKGKNEKWLDLGLMTGAKGQSRRNLPIHLVLKDGTTIKALGENNYSVQMRLMDDKFQRIYAMAPKGSSMDYTTYTKSTTIPLANDIDMAFYKGGKAQSLPYALQNGFFSSFVANPTEDTKLSYIYGNYEKQEDLASLAVLSTQYQAQRSVGDPKDEQEGKPAAYVQIFDAAFVNYLKPDKNGNIAYTNVLNWSRQKAGNKVVNVGIKKEQINYKYDGNGNKKFAYVVLASSKYQNPNTQKVVRVDNDNFWAKLNYSEGYITTVDYMVDKNKFANTFESSGKNKVDFPIMSGWVDSNPNGWAVYERTFDKDMVLPKGYKSPIIDTGVDIKNDGVLFQVGDPNDALVRRPQGYYNGDAAGTGGLDQITKEAITGQYTYTLREGATIKKGDKVRILLQDYGKENVSVNFYNLETGTERDKSKPVLSLGEEGVGNNKRRVLTTHIYKDFKKDRGYYKVRYTPKGQTEEKTFDFKIIDTLVGVKWEVTDKSMITGTPNYAVTASEGNFKIDLGKVEPGTNLIIESYNSKGELQEGETASMTFEKFERVDNYTDLAWLDLMDNMSLLTLKKSLYRPYQEMFTNDYAMSEEGLKDNQKINQIYRDPRSLPKTEDAFKHDTESVQGFSRYDGGNVRVLYVDKDGNRYVAKANAAENEYDKEGNLTTDATKEVTVYEKKYNAFPYEVFLKKFNPTRNAPTLGETFKLYKDMRFLANTSDGSSVASDWLENRVKARVLFNATEGAFEGDKKQDVRIVPDNVKFYEETGYKANGFTGEGVKTGTGDEFPVDPKATGKTFLGWVTEAGKTALGNTVTTAEAFNNLAAENKFTETTPVERHLVVYAVWTEEQLSQADTIDPKVPADKTPVADKKNLTQE</sequence>
<feature type="compositionally biased region" description="Basic and acidic residues" evidence="1">
    <location>
        <begin position="1008"/>
        <end position="1028"/>
    </location>
</feature>
<feature type="region of interest" description="Disordered" evidence="1">
    <location>
        <begin position="1006"/>
        <end position="1028"/>
    </location>
</feature>
<name>A0ABV1J8B0_9FIRM</name>
<evidence type="ECO:0000313" key="3">
    <source>
        <dbReference type="EMBL" id="MEQ3354429.1"/>
    </source>
</evidence>
<feature type="signal peptide" evidence="2">
    <location>
        <begin position="1"/>
        <end position="32"/>
    </location>
</feature>
<organism evidence="3 4">
    <name type="scientific">Aedoeadaptatus acetigenes</name>
    <dbReference type="NCBI Taxonomy" id="2981723"/>
    <lineage>
        <taxon>Bacteria</taxon>
        <taxon>Bacillati</taxon>
        <taxon>Bacillota</taxon>
        <taxon>Tissierellia</taxon>
        <taxon>Tissierellales</taxon>
        <taxon>Peptoniphilaceae</taxon>
        <taxon>Aedoeadaptatus</taxon>
    </lineage>
</organism>
<gene>
    <name evidence="3" type="ORF">AAA081_09015</name>
</gene>
<comment type="caution">
    <text evidence="3">The sequence shown here is derived from an EMBL/GenBank/DDBJ whole genome shotgun (WGS) entry which is preliminary data.</text>
</comment>
<dbReference type="EMBL" id="JBBNPS010000049">
    <property type="protein sequence ID" value="MEQ3354429.1"/>
    <property type="molecule type" value="Genomic_DNA"/>
</dbReference>
<reference evidence="3 4" key="1">
    <citation type="submission" date="2024-04" db="EMBL/GenBank/DDBJ databases">
        <title>Human intestinal bacterial collection.</title>
        <authorList>
            <person name="Pauvert C."/>
            <person name="Hitch T.C.A."/>
            <person name="Clavel T."/>
        </authorList>
    </citation>
    <scope>NUCLEOTIDE SEQUENCE [LARGE SCALE GENOMIC DNA]</scope>
    <source>
        <strain evidence="3 4">CLA-SR-H026</strain>
    </source>
</reference>
<accession>A0ABV1J8B0</accession>
<feature type="chain" id="PRO_5045059693" description="Repeat protein" evidence="2">
    <location>
        <begin position="33"/>
        <end position="1028"/>
    </location>
</feature>
<evidence type="ECO:0008006" key="5">
    <source>
        <dbReference type="Google" id="ProtNLM"/>
    </source>
</evidence>
<evidence type="ECO:0000256" key="2">
    <source>
        <dbReference type="SAM" id="SignalP"/>
    </source>
</evidence>
<feature type="non-terminal residue" evidence="3">
    <location>
        <position position="1028"/>
    </location>
</feature>
<keyword evidence="2" id="KW-0732">Signal</keyword>
<evidence type="ECO:0000313" key="4">
    <source>
        <dbReference type="Proteomes" id="UP001481872"/>
    </source>
</evidence>
<evidence type="ECO:0000256" key="1">
    <source>
        <dbReference type="SAM" id="MobiDB-lite"/>
    </source>
</evidence>
<feature type="compositionally biased region" description="Low complexity" evidence="1">
    <location>
        <begin position="36"/>
        <end position="45"/>
    </location>
</feature>
<dbReference type="Proteomes" id="UP001481872">
    <property type="component" value="Unassembled WGS sequence"/>
</dbReference>
<keyword evidence="4" id="KW-1185">Reference proteome</keyword>
<feature type="region of interest" description="Disordered" evidence="1">
    <location>
        <begin position="36"/>
        <end position="74"/>
    </location>
</feature>
<feature type="compositionally biased region" description="Basic and acidic residues" evidence="1">
    <location>
        <begin position="60"/>
        <end position="74"/>
    </location>
</feature>
<protein>
    <recommendedName>
        <fullName evidence="5">Repeat protein</fullName>
    </recommendedName>
</protein>